<proteinExistence type="predicted"/>
<protein>
    <recommendedName>
        <fullName evidence="2">Prevent host death protein, Phd antitoxin</fullName>
    </recommendedName>
</protein>
<dbReference type="EMBL" id="UOGJ01000031">
    <property type="protein sequence ID" value="VAX35143.1"/>
    <property type="molecule type" value="Genomic_DNA"/>
</dbReference>
<organism evidence="1">
    <name type="scientific">hydrothermal vent metagenome</name>
    <dbReference type="NCBI Taxonomy" id="652676"/>
    <lineage>
        <taxon>unclassified sequences</taxon>
        <taxon>metagenomes</taxon>
        <taxon>ecological metagenomes</taxon>
    </lineage>
</organism>
<reference evidence="1" key="1">
    <citation type="submission" date="2018-06" db="EMBL/GenBank/DDBJ databases">
        <authorList>
            <person name="Zhirakovskaya E."/>
        </authorList>
    </citation>
    <scope>NUCLEOTIDE SEQUENCE</scope>
</reference>
<evidence type="ECO:0000313" key="1">
    <source>
        <dbReference type="EMBL" id="VAX35143.1"/>
    </source>
</evidence>
<gene>
    <name evidence="1" type="ORF">MNBD_UNCLBAC01-1803</name>
</gene>
<sequence>MVKISMREFTHDIAGYMRRASLGEEFVVMKRNQAIADIIPHNKGKIKPGWSLNMPKKIIQKEGFSDELIKFRQKERS</sequence>
<name>A0A3B1DE78_9ZZZZ</name>
<accession>A0A3B1DE78</accession>
<evidence type="ECO:0008006" key="2">
    <source>
        <dbReference type="Google" id="ProtNLM"/>
    </source>
</evidence>
<dbReference type="AlphaFoldDB" id="A0A3B1DE78"/>